<name>A0A0D2CYC8_9EURO</name>
<dbReference type="Proteomes" id="UP000054466">
    <property type="component" value="Unassembled WGS sequence"/>
</dbReference>
<feature type="transmembrane region" description="Helical" evidence="7">
    <location>
        <begin position="255"/>
        <end position="275"/>
    </location>
</feature>
<evidence type="ECO:0000256" key="5">
    <source>
        <dbReference type="ARBA" id="ARBA00023136"/>
    </source>
</evidence>
<sequence length="586" mass="64008">MSSPDRKEPPAHDDELQRPTGLGPNTKRRLHDSSVTFEEYHYYALRTRAREDADHGKQESGGRLSGVLFGREIKSDGARDENNNASFPAEGHASPRAAITADEWANASRALRTASWGAGFYLITTDILGPFGVPFAIGTLGWGPGLALFTAFALVASYSGFLLWKVYLGLDSTEYPLLNYGDIVLRLFGSFARHIVNILQVVQFIAITGQVIIQNGQGISQAARFRICYAVCCVIFTAVGFGVSQIRTLRNYGMISALAVCLNLLTIFMTMGVMAHSPPNFAISVLGSSGSATLPDTIAPDKQGHYPSIRHYGGLPNPNSLVGSINGLMQSVFAFGGAQMFVEIMAEMRRPYDFIKSLCAAQFFIWVVYLTYGCYVYHFQGQYTYQVAYQGVSIYGWQVVGDILVGISGLISAGLYSNIGIKVFYNNVLTDLLGAPPLTTRVGKLIWAVLVPLWWSTAFVVAASIPDYFGFVSVVAAVCILQFCYTFPPIIALGYSIRKNAMHRDDGFDPRTGVVTRCDDGPKRWIRGFFSGAWYVNVWHVVIAGGALATAGLGTYASIESMIETFQIPQVNAFTCTSPLDLRHAS</sequence>
<protein>
    <recommendedName>
        <fullName evidence="8">Amino acid transporter transmembrane domain-containing protein</fullName>
    </recommendedName>
</protein>
<evidence type="ECO:0000256" key="3">
    <source>
        <dbReference type="ARBA" id="ARBA00022692"/>
    </source>
</evidence>
<dbReference type="GO" id="GO:0015179">
    <property type="term" value="F:L-amino acid transmembrane transporter activity"/>
    <property type="evidence" value="ECO:0007669"/>
    <property type="project" value="TreeGrafter"/>
</dbReference>
<comment type="similarity">
    <text evidence="2">Belongs to the amino acid/polyamine transporter 2 family.</text>
</comment>
<evidence type="ECO:0000256" key="4">
    <source>
        <dbReference type="ARBA" id="ARBA00022989"/>
    </source>
</evidence>
<dbReference type="EMBL" id="KN847043">
    <property type="protein sequence ID" value="KIW28579.1"/>
    <property type="molecule type" value="Genomic_DNA"/>
</dbReference>
<dbReference type="GeneID" id="27347426"/>
<accession>A0A0D2CYC8</accession>
<feature type="transmembrane region" description="Helical" evidence="7">
    <location>
        <begin position="358"/>
        <end position="379"/>
    </location>
</feature>
<keyword evidence="5 7" id="KW-0472">Membrane</keyword>
<feature type="transmembrane region" description="Helical" evidence="7">
    <location>
        <begin position="327"/>
        <end position="346"/>
    </location>
</feature>
<dbReference type="OrthoDB" id="40134at2759"/>
<feature type="region of interest" description="Disordered" evidence="6">
    <location>
        <begin position="1"/>
        <end position="33"/>
    </location>
</feature>
<proteinExistence type="inferred from homology"/>
<feature type="transmembrane region" description="Helical" evidence="7">
    <location>
        <begin position="445"/>
        <end position="465"/>
    </location>
</feature>
<dbReference type="PANTHER" id="PTHR22950">
    <property type="entry name" value="AMINO ACID TRANSPORTER"/>
    <property type="match status" value="1"/>
</dbReference>
<feature type="transmembrane region" description="Helical" evidence="7">
    <location>
        <begin position="399"/>
        <end position="425"/>
    </location>
</feature>
<feature type="transmembrane region" description="Helical" evidence="7">
    <location>
        <begin position="146"/>
        <end position="170"/>
    </location>
</feature>
<feature type="transmembrane region" description="Helical" evidence="7">
    <location>
        <begin position="118"/>
        <end position="140"/>
    </location>
</feature>
<dbReference type="STRING" id="569365.A0A0D2CYC8"/>
<evidence type="ECO:0000313" key="9">
    <source>
        <dbReference type="EMBL" id="KIW28579.1"/>
    </source>
</evidence>
<feature type="compositionally biased region" description="Basic and acidic residues" evidence="6">
    <location>
        <begin position="1"/>
        <end position="17"/>
    </location>
</feature>
<evidence type="ECO:0000256" key="7">
    <source>
        <dbReference type="SAM" id="Phobius"/>
    </source>
</evidence>
<keyword evidence="3 7" id="KW-0812">Transmembrane</keyword>
<keyword evidence="10" id="KW-1185">Reference proteome</keyword>
<dbReference type="GO" id="GO:0016020">
    <property type="term" value="C:membrane"/>
    <property type="evidence" value="ECO:0007669"/>
    <property type="project" value="UniProtKB-SubCell"/>
</dbReference>
<comment type="subcellular location">
    <subcellularLocation>
        <location evidence="1">Membrane</location>
        <topology evidence="1">Multi-pass membrane protein</topology>
    </subcellularLocation>
</comment>
<feature type="transmembrane region" description="Helical" evidence="7">
    <location>
        <begin position="224"/>
        <end position="243"/>
    </location>
</feature>
<feature type="transmembrane region" description="Helical" evidence="7">
    <location>
        <begin position="471"/>
        <end position="495"/>
    </location>
</feature>
<dbReference type="PANTHER" id="PTHR22950:SF461">
    <property type="entry name" value="AMINO ACID TRANSPORTER TRANSMEMBRANE DOMAIN-CONTAINING PROTEIN"/>
    <property type="match status" value="1"/>
</dbReference>
<feature type="region of interest" description="Disordered" evidence="6">
    <location>
        <begin position="75"/>
        <end position="94"/>
    </location>
</feature>
<evidence type="ECO:0000256" key="6">
    <source>
        <dbReference type="SAM" id="MobiDB-lite"/>
    </source>
</evidence>
<evidence type="ECO:0000313" key="10">
    <source>
        <dbReference type="Proteomes" id="UP000054466"/>
    </source>
</evidence>
<dbReference type="Pfam" id="PF01490">
    <property type="entry name" value="Aa_trans"/>
    <property type="match status" value="1"/>
</dbReference>
<evidence type="ECO:0000259" key="8">
    <source>
        <dbReference type="Pfam" id="PF01490"/>
    </source>
</evidence>
<evidence type="ECO:0000256" key="1">
    <source>
        <dbReference type="ARBA" id="ARBA00004141"/>
    </source>
</evidence>
<gene>
    <name evidence="9" type="ORF">PV07_08232</name>
</gene>
<feature type="domain" description="Amino acid transporter transmembrane" evidence="8">
    <location>
        <begin position="113"/>
        <end position="493"/>
    </location>
</feature>
<organism evidence="9 10">
    <name type="scientific">Cladophialophora immunda</name>
    <dbReference type="NCBI Taxonomy" id="569365"/>
    <lineage>
        <taxon>Eukaryota</taxon>
        <taxon>Fungi</taxon>
        <taxon>Dikarya</taxon>
        <taxon>Ascomycota</taxon>
        <taxon>Pezizomycotina</taxon>
        <taxon>Eurotiomycetes</taxon>
        <taxon>Chaetothyriomycetidae</taxon>
        <taxon>Chaetothyriales</taxon>
        <taxon>Herpotrichiellaceae</taxon>
        <taxon>Cladophialophora</taxon>
    </lineage>
</organism>
<dbReference type="VEuPathDB" id="FungiDB:PV07_08232"/>
<feature type="transmembrane region" description="Helical" evidence="7">
    <location>
        <begin position="191"/>
        <end position="212"/>
    </location>
</feature>
<dbReference type="HOGENOM" id="CLU_016053_1_0_1"/>
<dbReference type="AlphaFoldDB" id="A0A0D2CYC8"/>
<keyword evidence="4 7" id="KW-1133">Transmembrane helix</keyword>
<evidence type="ECO:0000256" key="2">
    <source>
        <dbReference type="ARBA" id="ARBA00008066"/>
    </source>
</evidence>
<dbReference type="InterPro" id="IPR013057">
    <property type="entry name" value="AA_transpt_TM"/>
</dbReference>
<dbReference type="RefSeq" id="XP_016248795.1">
    <property type="nucleotide sequence ID" value="XM_016395376.1"/>
</dbReference>
<reference evidence="9 10" key="1">
    <citation type="submission" date="2015-01" db="EMBL/GenBank/DDBJ databases">
        <title>The Genome Sequence of Cladophialophora immunda CBS83496.</title>
        <authorList>
            <consortium name="The Broad Institute Genomics Platform"/>
            <person name="Cuomo C."/>
            <person name="de Hoog S."/>
            <person name="Gorbushina A."/>
            <person name="Stielow B."/>
            <person name="Teixiera M."/>
            <person name="Abouelleil A."/>
            <person name="Chapman S.B."/>
            <person name="Priest M."/>
            <person name="Young S.K."/>
            <person name="Wortman J."/>
            <person name="Nusbaum C."/>
            <person name="Birren B."/>
        </authorList>
    </citation>
    <scope>NUCLEOTIDE SEQUENCE [LARGE SCALE GENOMIC DNA]</scope>
    <source>
        <strain evidence="9 10">CBS 83496</strain>
    </source>
</reference>